<feature type="domain" description="FYVE-type" evidence="20">
    <location>
        <begin position="212"/>
        <end position="307"/>
    </location>
</feature>
<evidence type="ECO:0000256" key="5">
    <source>
        <dbReference type="ARBA" id="ARBA00004906"/>
    </source>
</evidence>
<organism evidence="21 22">
    <name type="scientific">Rhynchosporium graminicola</name>
    <dbReference type="NCBI Taxonomy" id="2792576"/>
    <lineage>
        <taxon>Eukaryota</taxon>
        <taxon>Fungi</taxon>
        <taxon>Dikarya</taxon>
        <taxon>Ascomycota</taxon>
        <taxon>Pezizomycotina</taxon>
        <taxon>Leotiomycetes</taxon>
        <taxon>Helotiales</taxon>
        <taxon>Ploettnerulaceae</taxon>
        <taxon>Rhynchosporium</taxon>
    </lineage>
</organism>
<dbReference type="GO" id="GO:0043161">
    <property type="term" value="P:proteasome-mediated ubiquitin-dependent protein catabolic process"/>
    <property type="evidence" value="ECO:0007669"/>
    <property type="project" value="TreeGrafter"/>
</dbReference>
<evidence type="ECO:0000256" key="16">
    <source>
        <dbReference type="ARBA" id="ARBA00023288"/>
    </source>
</evidence>
<dbReference type="InterPro" id="IPR011011">
    <property type="entry name" value="Znf_FYVE_PHD"/>
</dbReference>
<dbReference type="Gene3D" id="3.30.40.10">
    <property type="entry name" value="Zinc/RING finger domain, C3HC4 (zinc finger)"/>
    <property type="match status" value="2"/>
</dbReference>
<proteinExistence type="predicted"/>
<dbReference type="InParanoid" id="A0A1E1KYN5"/>
<feature type="region of interest" description="Disordered" evidence="18">
    <location>
        <begin position="138"/>
        <end position="178"/>
    </location>
</feature>
<evidence type="ECO:0000259" key="20">
    <source>
        <dbReference type="PROSITE" id="PS50178"/>
    </source>
</evidence>
<feature type="compositionally biased region" description="Pro residues" evidence="18">
    <location>
        <begin position="303"/>
        <end position="313"/>
    </location>
</feature>
<keyword evidence="14" id="KW-0472">Membrane</keyword>
<evidence type="ECO:0000256" key="9">
    <source>
        <dbReference type="ARBA" id="ARBA00022723"/>
    </source>
</evidence>
<feature type="region of interest" description="Disordered" evidence="18">
    <location>
        <begin position="1"/>
        <end position="87"/>
    </location>
</feature>
<accession>A0A1E1KYN5</accession>
<keyword evidence="16" id="KW-0449">Lipoprotein</keyword>
<keyword evidence="12" id="KW-0833">Ubl conjugation pathway</keyword>
<evidence type="ECO:0000259" key="19">
    <source>
        <dbReference type="PROSITE" id="PS50089"/>
    </source>
</evidence>
<comment type="subcellular location">
    <subcellularLocation>
        <location evidence="3">Endosome</location>
    </subcellularLocation>
    <subcellularLocation>
        <location evidence="4">Lysosome</location>
    </subcellularLocation>
    <subcellularLocation>
        <location evidence="2">Membrane</location>
        <topology evidence="2">Peripheral membrane protein</topology>
    </subcellularLocation>
</comment>
<keyword evidence="8" id="KW-0519">Myristate</keyword>
<dbReference type="InterPro" id="IPR001841">
    <property type="entry name" value="Znf_RING"/>
</dbReference>
<dbReference type="GO" id="GO:0070936">
    <property type="term" value="P:protein K48-linked ubiquitination"/>
    <property type="evidence" value="ECO:0007669"/>
    <property type="project" value="TreeGrafter"/>
</dbReference>
<evidence type="ECO:0000256" key="11">
    <source>
        <dbReference type="ARBA" id="ARBA00022771"/>
    </source>
</evidence>
<dbReference type="GO" id="GO:0061630">
    <property type="term" value="F:ubiquitin protein ligase activity"/>
    <property type="evidence" value="ECO:0007669"/>
    <property type="project" value="UniProtKB-EC"/>
</dbReference>
<evidence type="ECO:0000313" key="22">
    <source>
        <dbReference type="Proteomes" id="UP000178129"/>
    </source>
</evidence>
<evidence type="ECO:0000256" key="10">
    <source>
        <dbReference type="ARBA" id="ARBA00022753"/>
    </source>
</evidence>
<keyword evidence="7" id="KW-0808">Transferase</keyword>
<feature type="compositionally biased region" description="Low complexity" evidence="18">
    <location>
        <begin position="409"/>
        <end position="438"/>
    </location>
</feature>
<dbReference type="EMBL" id="FJUW01000028">
    <property type="protein sequence ID" value="CZT03364.1"/>
    <property type="molecule type" value="Genomic_DNA"/>
</dbReference>
<name>A0A1E1KYN5_9HELO</name>
<dbReference type="PANTHER" id="PTHR46661">
    <property type="entry name" value="E3 UBIQUITIN-PROTEIN LIGASE ZNRF1-LIKE PROTEIN"/>
    <property type="match status" value="1"/>
</dbReference>
<evidence type="ECO:0000256" key="12">
    <source>
        <dbReference type="ARBA" id="ARBA00022786"/>
    </source>
</evidence>
<feature type="compositionally biased region" description="Polar residues" evidence="18">
    <location>
        <begin position="261"/>
        <end position="287"/>
    </location>
</feature>
<dbReference type="Pfam" id="PF01363">
    <property type="entry name" value="FYVE"/>
    <property type="match status" value="1"/>
</dbReference>
<keyword evidence="13" id="KW-0862">Zinc</keyword>
<feature type="compositionally biased region" description="Polar residues" evidence="18">
    <location>
        <begin position="499"/>
        <end position="510"/>
    </location>
</feature>
<protein>
    <recommendedName>
        <fullName evidence="6">RING-type E3 ubiquitin transferase</fullName>
        <ecNumber evidence="6">2.3.2.27</ecNumber>
    </recommendedName>
</protein>
<gene>
    <name evidence="21" type="ORF">RCO7_06190</name>
</gene>
<dbReference type="STRING" id="914237.A0A1E1KYN5"/>
<feature type="compositionally biased region" description="Polar residues" evidence="18">
    <location>
        <begin position="388"/>
        <end position="408"/>
    </location>
</feature>
<comment type="caution">
    <text evidence="21">The sequence shown here is derived from an EMBL/GenBank/DDBJ whole genome shotgun (WGS) entry which is preliminary data.</text>
</comment>
<feature type="compositionally biased region" description="Polar residues" evidence="18">
    <location>
        <begin position="367"/>
        <end position="377"/>
    </location>
</feature>
<dbReference type="SUPFAM" id="SSF57903">
    <property type="entry name" value="FYVE/PHD zinc finger"/>
    <property type="match status" value="1"/>
</dbReference>
<comment type="pathway">
    <text evidence="5">Protein modification; protein ubiquitination.</text>
</comment>
<evidence type="ECO:0000256" key="15">
    <source>
        <dbReference type="ARBA" id="ARBA00023228"/>
    </source>
</evidence>
<reference evidence="22" key="1">
    <citation type="submission" date="2016-03" db="EMBL/GenBank/DDBJ databases">
        <authorList>
            <person name="Ploux O."/>
        </authorList>
    </citation>
    <scope>NUCLEOTIDE SEQUENCE [LARGE SCALE GENOMIC DNA]</scope>
    <source>
        <strain evidence="22">UK7</strain>
    </source>
</reference>
<evidence type="ECO:0000256" key="2">
    <source>
        <dbReference type="ARBA" id="ARBA00004170"/>
    </source>
</evidence>
<evidence type="ECO:0000256" key="4">
    <source>
        <dbReference type="ARBA" id="ARBA00004371"/>
    </source>
</evidence>
<feature type="compositionally biased region" description="Low complexity" evidence="18">
    <location>
        <begin position="480"/>
        <end position="492"/>
    </location>
</feature>
<sequence length="633" mass="68058">MAPRVSPVSTSTSSSALDERPLPPLPTSEEDDQAGESGGVKQKDYDGRKVRSKPQISDGSSSRVASRSASTSGDIETSPTGPARTPAIEFYPEAGMQLVDEGTTSTTANAQRISSAGVATHEGSSFAAEVDAIFSSQMPSYSQESPRVHHADQASAPPRSFLRSVNSSGSDSAGDSGLQGQIAVRTRNTQQDLDNTANTEQAPYTVPKWQSDATVTLCPICRTQFSFFVRKHHCRKCGRVVCGSCSPHRITIPHQYIVQPPATQQVSPTHSTRPRLNSGRTGSSNMVENLGGGERVRLCNPCVPDPNIAPPQVPESRNLPSRPTQQGHSRSVSSTVNSTYTRSSVHNPSASSATYAQRRTRDATRMASYNTSSSYTERNNRIRPVDLQNRSRSSTVGTNPSLSNVGDSTTTPGQWTGTPGRCEQPHAPSHRPSPAPRSVIKEEDECWICHKELPSRSLIDWENKRAEHVNNCLSLAMQGPPTSSSPSASTNPAPAPTLTILSQPSRTIPSIGQVAGSRRTRAPSTSTPTPTPAPPTANTAEARLAARESAHAAVVYASSSGTSPARRTGVFPYTATEKDCVDDAECTICLEEFEVGQQMGRLECFDRFHLKCIRKWFETRPGQCPVHQHGAGY</sequence>
<evidence type="ECO:0000256" key="13">
    <source>
        <dbReference type="ARBA" id="ARBA00022833"/>
    </source>
</evidence>
<feature type="region of interest" description="Disordered" evidence="18">
    <location>
        <begin position="260"/>
        <end position="439"/>
    </location>
</feature>
<keyword evidence="10" id="KW-0967">Endosome</keyword>
<evidence type="ECO:0000256" key="6">
    <source>
        <dbReference type="ARBA" id="ARBA00012483"/>
    </source>
</evidence>
<feature type="compositionally biased region" description="Low complexity" evidence="18">
    <location>
        <begin position="1"/>
        <end position="15"/>
    </location>
</feature>
<evidence type="ECO:0000256" key="7">
    <source>
        <dbReference type="ARBA" id="ARBA00022679"/>
    </source>
</evidence>
<feature type="compositionally biased region" description="Polar residues" evidence="18">
    <location>
        <begin position="318"/>
        <end position="357"/>
    </location>
</feature>
<dbReference type="PANTHER" id="PTHR46661:SF4">
    <property type="entry name" value="RING-TYPE DOMAIN-CONTAINING PROTEIN"/>
    <property type="match status" value="1"/>
</dbReference>
<keyword evidence="9" id="KW-0479">Metal-binding</keyword>
<dbReference type="PROSITE" id="PS50089">
    <property type="entry name" value="ZF_RING_2"/>
    <property type="match status" value="1"/>
</dbReference>
<feature type="domain" description="RING-type" evidence="19">
    <location>
        <begin position="586"/>
        <end position="628"/>
    </location>
</feature>
<evidence type="ECO:0000256" key="18">
    <source>
        <dbReference type="SAM" id="MobiDB-lite"/>
    </source>
</evidence>
<dbReference type="InterPro" id="IPR051878">
    <property type="entry name" value="ZNRF_ubiq-protein_ligase"/>
</dbReference>
<dbReference type="InterPro" id="IPR017455">
    <property type="entry name" value="Znf_FYVE-rel"/>
</dbReference>
<feature type="compositionally biased region" description="Low complexity" evidence="18">
    <location>
        <begin position="57"/>
        <end position="73"/>
    </location>
</feature>
<dbReference type="CDD" id="cd16489">
    <property type="entry name" value="mRING-CH-C4HC2H_ZNRF"/>
    <property type="match status" value="1"/>
</dbReference>
<dbReference type="InterPro" id="IPR013083">
    <property type="entry name" value="Znf_RING/FYVE/PHD"/>
</dbReference>
<dbReference type="FunCoup" id="A0A1E1KYN5">
    <property type="interactions" value="18"/>
</dbReference>
<dbReference type="InterPro" id="IPR000306">
    <property type="entry name" value="Znf_FYVE"/>
</dbReference>
<keyword evidence="22" id="KW-1185">Reference proteome</keyword>
<evidence type="ECO:0000256" key="3">
    <source>
        <dbReference type="ARBA" id="ARBA00004177"/>
    </source>
</evidence>
<dbReference type="Pfam" id="PF13639">
    <property type="entry name" value="zf-RING_2"/>
    <property type="match status" value="1"/>
</dbReference>
<evidence type="ECO:0000313" key="21">
    <source>
        <dbReference type="EMBL" id="CZT03364.1"/>
    </source>
</evidence>
<dbReference type="EC" id="2.3.2.27" evidence="6"/>
<comment type="catalytic activity">
    <reaction evidence="1">
        <text>S-ubiquitinyl-[E2 ubiquitin-conjugating enzyme]-L-cysteine + [acceptor protein]-L-lysine = [E2 ubiquitin-conjugating enzyme]-L-cysteine + N(6)-ubiquitinyl-[acceptor protein]-L-lysine.</text>
        <dbReference type="EC" id="2.3.2.27"/>
    </reaction>
</comment>
<dbReference type="SUPFAM" id="SSF57850">
    <property type="entry name" value="RING/U-box"/>
    <property type="match status" value="1"/>
</dbReference>
<keyword evidence="15" id="KW-0458">Lysosome</keyword>
<dbReference type="AlphaFoldDB" id="A0A1E1KYN5"/>
<evidence type="ECO:0000256" key="8">
    <source>
        <dbReference type="ARBA" id="ARBA00022707"/>
    </source>
</evidence>
<evidence type="ECO:0000256" key="14">
    <source>
        <dbReference type="ARBA" id="ARBA00023136"/>
    </source>
</evidence>
<dbReference type="Proteomes" id="UP000178129">
    <property type="component" value="Unassembled WGS sequence"/>
</dbReference>
<evidence type="ECO:0000256" key="1">
    <source>
        <dbReference type="ARBA" id="ARBA00000900"/>
    </source>
</evidence>
<keyword evidence="11 17" id="KW-0863">Zinc-finger</keyword>
<evidence type="ECO:0000256" key="17">
    <source>
        <dbReference type="PROSITE-ProRule" id="PRU00175"/>
    </source>
</evidence>
<dbReference type="GO" id="GO:0005768">
    <property type="term" value="C:endosome"/>
    <property type="evidence" value="ECO:0007669"/>
    <property type="project" value="UniProtKB-SubCell"/>
</dbReference>
<dbReference type="PROSITE" id="PS50178">
    <property type="entry name" value="ZF_FYVE"/>
    <property type="match status" value="1"/>
</dbReference>
<feature type="region of interest" description="Disordered" evidence="18">
    <location>
        <begin position="477"/>
        <end position="539"/>
    </location>
</feature>
<dbReference type="GO" id="GO:0008270">
    <property type="term" value="F:zinc ion binding"/>
    <property type="evidence" value="ECO:0007669"/>
    <property type="project" value="UniProtKB-KW"/>
</dbReference>
<feature type="compositionally biased region" description="Low complexity" evidence="18">
    <location>
        <begin position="167"/>
        <end position="176"/>
    </location>
</feature>
<dbReference type="SMART" id="SM00064">
    <property type="entry name" value="FYVE"/>
    <property type="match status" value="1"/>
</dbReference>
<dbReference type="GO" id="GO:0016020">
    <property type="term" value="C:membrane"/>
    <property type="evidence" value="ECO:0007669"/>
    <property type="project" value="UniProtKB-SubCell"/>
</dbReference>